<dbReference type="GO" id="GO:0005634">
    <property type="term" value="C:nucleus"/>
    <property type="evidence" value="ECO:0007669"/>
    <property type="project" value="TreeGrafter"/>
</dbReference>
<dbReference type="GO" id="GO:0042826">
    <property type="term" value="F:histone deacetylase binding"/>
    <property type="evidence" value="ECO:0007669"/>
    <property type="project" value="TreeGrafter"/>
</dbReference>
<evidence type="ECO:0000313" key="9">
    <source>
        <dbReference type="Proteomes" id="UP000184330"/>
    </source>
</evidence>
<dbReference type="InterPro" id="IPR046341">
    <property type="entry name" value="SET_dom_sf"/>
</dbReference>
<dbReference type="Gene3D" id="2.170.270.10">
    <property type="entry name" value="SET domain"/>
    <property type="match status" value="1"/>
</dbReference>
<keyword evidence="2" id="KW-0808">Transferase</keyword>
<dbReference type="PANTHER" id="PTHR46165">
    <property type="entry name" value="SET AND MYND DOMAIN-CONTAINING PROTEIN 4"/>
    <property type="match status" value="1"/>
</dbReference>
<gene>
    <name evidence="8" type="ORF">PAC_06076</name>
</gene>
<dbReference type="GO" id="GO:0032259">
    <property type="term" value="P:methylation"/>
    <property type="evidence" value="ECO:0007669"/>
    <property type="project" value="UniProtKB-KW"/>
</dbReference>
<sequence length="503" mass="56008">MELPWDHSAWKPTAGAFEWSGGHWEKPSKKKQEFVKLRGQLATTAKKAQDNPHEARFRFQRGKTLYDLGYPELAAGDYEKTLMLIEYGLDFSSDLGEDVRVLGLQKSAKKKPSLSPEAAQQTVSGNLEKLRKKTYLNYVDAVYATRAYPDMVEICKEALENYPGDPDIRELLGGSECVYSEYVKKSKTMLQAQGETLEDSAWGMIATKSYPWAPPEMRTRAAETMIAANKMLESYSDCLEIRPSALGGPKAATQCFGMFAKRDIKENERILNAPTAAGVANKPVTGQYCYNCASELKMAQVSSFSCCPSMKFCGKDCLQIAEDNYHKALCGKDFTDLYQAASSQDPQESSKGRDSLVFLRLIAISIQSGTHPLMTPPISWLVANDESPSPIPWSRGANITGPLKAIQKLGLDIFAEEYDTWVLQTMCCEPSTMDQTDLSPTISSTSRAVMIATKDIKAGEEVYDTYLNPMYLSAPKAIRQKEMERGGWLDARGCRCRRCLAER</sequence>
<evidence type="ECO:0000313" key="8">
    <source>
        <dbReference type="EMBL" id="CZR56188.1"/>
    </source>
</evidence>
<keyword evidence="9" id="KW-1185">Reference proteome</keyword>
<feature type="domain" description="SET" evidence="7">
    <location>
        <begin position="237"/>
        <end position="467"/>
    </location>
</feature>
<evidence type="ECO:0000256" key="4">
    <source>
        <dbReference type="ARBA" id="ARBA00022723"/>
    </source>
</evidence>
<evidence type="ECO:0000256" key="1">
    <source>
        <dbReference type="ARBA" id="ARBA00022603"/>
    </source>
</evidence>
<keyword evidence="1" id="KW-0489">Methyltransferase</keyword>
<keyword evidence="5" id="KW-0863">Zinc-finger</keyword>
<dbReference type="GO" id="GO:0008270">
    <property type="term" value="F:zinc ion binding"/>
    <property type="evidence" value="ECO:0007669"/>
    <property type="project" value="UniProtKB-KW"/>
</dbReference>
<dbReference type="EMBL" id="FJOG01000007">
    <property type="protein sequence ID" value="CZR56188.1"/>
    <property type="molecule type" value="Genomic_DNA"/>
</dbReference>
<evidence type="ECO:0000259" key="7">
    <source>
        <dbReference type="PROSITE" id="PS50280"/>
    </source>
</evidence>
<keyword evidence="6" id="KW-0862">Zinc</keyword>
<dbReference type="Proteomes" id="UP000184330">
    <property type="component" value="Unassembled WGS sequence"/>
</dbReference>
<dbReference type="PROSITE" id="PS01360">
    <property type="entry name" value="ZF_MYND_1"/>
    <property type="match status" value="1"/>
</dbReference>
<accession>A0A1L7WTU4</accession>
<dbReference type="InterPro" id="IPR002893">
    <property type="entry name" value="Znf_MYND"/>
</dbReference>
<protein>
    <recommendedName>
        <fullName evidence="7">SET domain-containing protein</fullName>
    </recommendedName>
</protein>
<dbReference type="InterPro" id="IPR001214">
    <property type="entry name" value="SET_dom"/>
</dbReference>
<dbReference type="PANTHER" id="PTHR46165:SF2">
    <property type="entry name" value="SET AND MYND DOMAIN-CONTAINING PROTEIN 4"/>
    <property type="match status" value="1"/>
</dbReference>
<proteinExistence type="predicted"/>
<evidence type="ECO:0000256" key="6">
    <source>
        <dbReference type="ARBA" id="ARBA00022833"/>
    </source>
</evidence>
<dbReference type="InterPro" id="IPR052097">
    <property type="entry name" value="SET-MYND_domain_protein"/>
</dbReference>
<dbReference type="SUPFAM" id="SSF48452">
    <property type="entry name" value="TPR-like"/>
    <property type="match status" value="1"/>
</dbReference>
<dbReference type="AlphaFoldDB" id="A0A1L7WTU4"/>
<evidence type="ECO:0000256" key="3">
    <source>
        <dbReference type="ARBA" id="ARBA00022691"/>
    </source>
</evidence>
<dbReference type="InterPro" id="IPR011990">
    <property type="entry name" value="TPR-like_helical_dom_sf"/>
</dbReference>
<dbReference type="GO" id="GO:0008168">
    <property type="term" value="F:methyltransferase activity"/>
    <property type="evidence" value="ECO:0007669"/>
    <property type="project" value="UniProtKB-KW"/>
</dbReference>
<dbReference type="Pfam" id="PF00856">
    <property type="entry name" value="SET"/>
    <property type="match status" value="1"/>
</dbReference>
<reference evidence="8 9" key="1">
    <citation type="submission" date="2016-03" db="EMBL/GenBank/DDBJ databases">
        <authorList>
            <person name="Ploux O."/>
        </authorList>
    </citation>
    <scope>NUCLEOTIDE SEQUENCE [LARGE SCALE GENOMIC DNA]</scope>
    <source>
        <strain evidence="8 9">UAMH 11012</strain>
    </source>
</reference>
<name>A0A1L7WTU4_9HELO</name>
<dbReference type="SUPFAM" id="SSF82199">
    <property type="entry name" value="SET domain"/>
    <property type="match status" value="1"/>
</dbReference>
<keyword evidence="3" id="KW-0949">S-adenosyl-L-methionine</keyword>
<dbReference type="PROSITE" id="PS50280">
    <property type="entry name" value="SET"/>
    <property type="match status" value="1"/>
</dbReference>
<organism evidence="8 9">
    <name type="scientific">Phialocephala subalpina</name>
    <dbReference type="NCBI Taxonomy" id="576137"/>
    <lineage>
        <taxon>Eukaryota</taxon>
        <taxon>Fungi</taxon>
        <taxon>Dikarya</taxon>
        <taxon>Ascomycota</taxon>
        <taxon>Pezizomycotina</taxon>
        <taxon>Leotiomycetes</taxon>
        <taxon>Helotiales</taxon>
        <taxon>Mollisiaceae</taxon>
        <taxon>Phialocephala</taxon>
        <taxon>Phialocephala fortinii species complex</taxon>
    </lineage>
</organism>
<dbReference type="OrthoDB" id="438641at2759"/>
<evidence type="ECO:0000256" key="5">
    <source>
        <dbReference type="ARBA" id="ARBA00022771"/>
    </source>
</evidence>
<keyword evidence="4" id="KW-0479">Metal-binding</keyword>
<dbReference type="GO" id="GO:0005737">
    <property type="term" value="C:cytoplasm"/>
    <property type="evidence" value="ECO:0007669"/>
    <property type="project" value="TreeGrafter"/>
</dbReference>
<evidence type="ECO:0000256" key="2">
    <source>
        <dbReference type="ARBA" id="ARBA00022679"/>
    </source>
</evidence>